<evidence type="ECO:0000313" key="7">
    <source>
        <dbReference type="Proteomes" id="UP001249851"/>
    </source>
</evidence>
<dbReference type="GO" id="GO:0016020">
    <property type="term" value="C:membrane"/>
    <property type="evidence" value="ECO:0007669"/>
    <property type="project" value="UniProtKB-SubCell"/>
</dbReference>
<evidence type="ECO:0000256" key="1">
    <source>
        <dbReference type="ARBA" id="ARBA00004370"/>
    </source>
</evidence>
<dbReference type="AlphaFoldDB" id="A0AAD9QEU7"/>
<comment type="caution">
    <text evidence="6">The sequence shown here is derived from an EMBL/GenBank/DDBJ whole genome shotgun (WGS) entry which is preliminary data.</text>
</comment>
<protein>
    <recommendedName>
        <fullName evidence="5">Receptor ligand binding region domain-containing protein</fullName>
    </recommendedName>
</protein>
<accession>A0AAD9QEU7</accession>
<keyword evidence="3" id="KW-1133">Transmembrane helix</keyword>
<evidence type="ECO:0000256" key="2">
    <source>
        <dbReference type="ARBA" id="ARBA00022692"/>
    </source>
</evidence>
<evidence type="ECO:0000259" key="5">
    <source>
        <dbReference type="Pfam" id="PF01094"/>
    </source>
</evidence>
<keyword evidence="4" id="KW-0472">Membrane</keyword>
<evidence type="ECO:0000256" key="3">
    <source>
        <dbReference type="ARBA" id="ARBA00022989"/>
    </source>
</evidence>
<dbReference type="InterPro" id="IPR028082">
    <property type="entry name" value="Peripla_BP_I"/>
</dbReference>
<dbReference type="EMBL" id="JARQWQ010000038">
    <property type="protein sequence ID" value="KAK2559935.1"/>
    <property type="molecule type" value="Genomic_DNA"/>
</dbReference>
<feature type="non-terminal residue" evidence="6">
    <location>
        <position position="78"/>
    </location>
</feature>
<reference evidence="6" key="1">
    <citation type="journal article" date="2023" name="G3 (Bethesda)">
        <title>Whole genome assembly and annotation of the endangered Caribbean coral Acropora cervicornis.</title>
        <authorList>
            <person name="Selwyn J.D."/>
            <person name="Vollmer S.V."/>
        </authorList>
    </citation>
    <scope>NUCLEOTIDE SEQUENCE</scope>
    <source>
        <strain evidence="6">K2</strain>
    </source>
</reference>
<dbReference type="InterPro" id="IPR001828">
    <property type="entry name" value="ANF_lig-bd_rcpt"/>
</dbReference>
<name>A0AAD9QEU7_ACRCE</name>
<keyword evidence="2" id="KW-0812">Transmembrane</keyword>
<sequence length="78" mass="8845">YLVAQAFDAFQVLQKALEKEPCFSINASKVTTKDKENLLDCMKKVNLDGSTGGIKFDENGRRKRIHLEILNLRGNSFK</sequence>
<feature type="non-terminal residue" evidence="6">
    <location>
        <position position="1"/>
    </location>
</feature>
<dbReference type="SUPFAM" id="SSF53822">
    <property type="entry name" value="Periplasmic binding protein-like I"/>
    <property type="match status" value="1"/>
</dbReference>
<feature type="domain" description="Receptor ligand binding region" evidence="5">
    <location>
        <begin position="2"/>
        <end position="74"/>
    </location>
</feature>
<organism evidence="6 7">
    <name type="scientific">Acropora cervicornis</name>
    <name type="common">Staghorn coral</name>
    <dbReference type="NCBI Taxonomy" id="6130"/>
    <lineage>
        <taxon>Eukaryota</taxon>
        <taxon>Metazoa</taxon>
        <taxon>Cnidaria</taxon>
        <taxon>Anthozoa</taxon>
        <taxon>Hexacorallia</taxon>
        <taxon>Scleractinia</taxon>
        <taxon>Astrocoeniina</taxon>
        <taxon>Acroporidae</taxon>
        <taxon>Acropora</taxon>
    </lineage>
</organism>
<reference evidence="6" key="2">
    <citation type="journal article" date="2023" name="Science">
        <title>Genomic signatures of disease resistance in endangered staghorn corals.</title>
        <authorList>
            <person name="Vollmer S.V."/>
            <person name="Selwyn J.D."/>
            <person name="Despard B.A."/>
            <person name="Roesel C.L."/>
        </authorList>
    </citation>
    <scope>NUCLEOTIDE SEQUENCE</scope>
    <source>
        <strain evidence="6">K2</strain>
    </source>
</reference>
<dbReference type="Pfam" id="PF01094">
    <property type="entry name" value="ANF_receptor"/>
    <property type="match status" value="1"/>
</dbReference>
<proteinExistence type="predicted"/>
<evidence type="ECO:0000313" key="6">
    <source>
        <dbReference type="EMBL" id="KAK2559935.1"/>
    </source>
</evidence>
<gene>
    <name evidence="6" type="ORF">P5673_017512</name>
</gene>
<evidence type="ECO:0000256" key="4">
    <source>
        <dbReference type="ARBA" id="ARBA00023136"/>
    </source>
</evidence>
<comment type="subcellular location">
    <subcellularLocation>
        <location evidence="1">Membrane</location>
    </subcellularLocation>
</comment>
<dbReference type="Proteomes" id="UP001249851">
    <property type="component" value="Unassembled WGS sequence"/>
</dbReference>
<dbReference type="Gene3D" id="3.40.50.2300">
    <property type="match status" value="2"/>
</dbReference>
<keyword evidence="7" id="KW-1185">Reference proteome</keyword>